<comment type="catalytic activity">
    <reaction evidence="10 11">
        <text>uridine(2552) in 23S rRNA + S-adenosyl-L-methionine = 2'-O-methyluridine(2552) in 23S rRNA + S-adenosyl-L-homocysteine + H(+)</text>
        <dbReference type="Rhea" id="RHEA:42720"/>
        <dbReference type="Rhea" id="RHEA-COMP:10202"/>
        <dbReference type="Rhea" id="RHEA-COMP:10203"/>
        <dbReference type="ChEBI" id="CHEBI:15378"/>
        <dbReference type="ChEBI" id="CHEBI:57856"/>
        <dbReference type="ChEBI" id="CHEBI:59789"/>
        <dbReference type="ChEBI" id="CHEBI:65315"/>
        <dbReference type="ChEBI" id="CHEBI:74478"/>
        <dbReference type="EC" id="2.1.1.166"/>
    </reaction>
</comment>
<evidence type="ECO:0000256" key="3">
    <source>
        <dbReference type="ARBA" id="ARBA00022679"/>
    </source>
</evidence>
<dbReference type="Proteomes" id="UP000027590">
    <property type="component" value="Unassembled WGS sequence"/>
</dbReference>
<sequence>MIPHPLQAKRGRQQRTGFAGRQEEPIFPSMSPKHTPPSSRRPKGGATPPRIPGKPLRHSRTPGTRDTADDAATSQTLRTQTVKLRKARGRTPAQQRWLNRQLNDPYVTAARQQGWRSRAAFKLLEMDDRFHFIRPGSRVVDLGAAPGGWAQIAVKRGAAKVIGVDLLPVDPVPGAEIIEGDFMEADMPERLQAMLGGRADLVMSDMAPNTTGHAATDHIRIMALAENALDFALKILAEDGAFIAKVFQGGSEKDMLDLMKRNFAVVKHVKPPASRKESSELYVIATGFRGEP</sequence>
<dbReference type="GO" id="GO:0051301">
    <property type="term" value="P:cell division"/>
    <property type="evidence" value="ECO:0007669"/>
    <property type="project" value="UniProtKB-KW"/>
</dbReference>
<dbReference type="GO" id="GO:0008650">
    <property type="term" value="F:rRNA (uridine-2'-O-)-methyltransferase activity"/>
    <property type="evidence" value="ECO:0007669"/>
    <property type="project" value="UniProtKB-UniRule"/>
</dbReference>
<dbReference type="AlphaFoldDB" id="A0A7U7J1D8"/>
<comment type="function">
    <text evidence="5 11">Specifically methylates the uridine in position 2552 of 23S rRNA at the 2'-O position of the ribose in the fully assembled 50S ribosomal subunit.</text>
</comment>
<feature type="binding site" evidence="11">
    <location>
        <position position="181"/>
    </location>
    <ligand>
        <name>S-adenosyl-L-methionine</name>
        <dbReference type="ChEBI" id="CHEBI:59789"/>
    </ligand>
</feature>
<keyword evidence="1 11" id="KW-0698">rRNA processing</keyword>
<evidence type="ECO:0000256" key="6">
    <source>
        <dbReference type="ARBA" id="ARBA00038861"/>
    </source>
</evidence>
<feature type="binding site" evidence="11">
    <location>
        <position position="165"/>
    </location>
    <ligand>
        <name>S-adenosyl-L-methionine</name>
        <dbReference type="ChEBI" id="CHEBI:59789"/>
    </ligand>
</feature>
<dbReference type="InterPro" id="IPR050082">
    <property type="entry name" value="RNA_methyltr_RlmE"/>
</dbReference>
<reference evidence="14 15" key="2">
    <citation type="journal article" date="2014" name="PLoS ONE">
        <title>Evolution of mitochondria reconstructed from the energy metabolism of living bacteria.</title>
        <authorList>
            <person name="Degli Esposti M."/>
            <person name="Chouaia B."/>
            <person name="Comandatore F."/>
            <person name="Crotti E."/>
            <person name="Sassera D."/>
            <person name="Lievens P.M."/>
            <person name="Daffonchio D."/>
            <person name="Bandi C."/>
        </authorList>
    </citation>
    <scope>NUCLEOTIDE SEQUENCE [LARGE SCALE GENOMIC DNA]</scope>
    <source>
        <strain evidence="15">AM169</strain>
    </source>
</reference>
<proteinExistence type="inferred from homology"/>
<dbReference type="PANTHER" id="PTHR10920:SF18">
    <property type="entry name" value="RRNA METHYLTRANSFERASE 2, MITOCHONDRIAL"/>
    <property type="match status" value="1"/>
</dbReference>
<comment type="caution">
    <text evidence="14">The sequence shown here is derived from an EMBL/GenBank/DDBJ whole genome shotgun (WGS) entry which is preliminary data.</text>
</comment>
<evidence type="ECO:0000313" key="15">
    <source>
        <dbReference type="Proteomes" id="UP000027590"/>
    </source>
</evidence>
<comment type="subcellular location">
    <subcellularLocation>
        <location evidence="11">Cytoplasm</location>
    </subcellularLocation>
</comment>
<dbReference type="HAMAP" id="MF_01547">
    <property type="entry name" value="RNA_methyltr_E"/>
    <property type="match status" value="1"/>
</dbReference>
<evidence type="ECO:0000256" key="11">
    <source>
        <dbReference type="HAMAP-Rule" id="MF_01547"/>
    </source>
</evidence>
<keyword evidence="3 11" id="KW-0808">Transferase</keyword>
<dbReference type="InterPro" id="IPR015507">
    <property type="entry name" value="rRNA-MeTfrase_E"/>
</dbReference>
<protein>
    <recommendedName>
        <fullName evidence="7 11">Ribosomal RNA large subunit methyltransferase E</fullName>
        <ecNumber evidence="6 11">2.1.1.166</ecNumber>
    </recommendedName>
    <alternativeName>
        <fullName evidence="9 11">23S rRNA Um2552 methyltransferase</fullName>
    </alternativeName>
    <alternativeName>
        <fullName evidence="8 11">rRNA (uridine-2'-O-)-methyltransferase</fullName>
    </alternativeName>
</protein>
<keyword evidence="2 11" id="KW-0489">Methyltransferase</keyword>
<dbReference type="Pfam" id="PF01728">
    <property type="entry name" value="FtsJ"/>
    <property type="match status" value="1"/>
</dbReference>
<evidence type="ECO:0000256" key="2">
    <source>
        <dbReference type="ARBA" id="ARBA00022603"/>
    </source>
</evidence>
<gene>
    <name evidence="11" type="primary">rlmE</name>
    <name evidence="11" type="synonym">ftsJ</name>
    <name evidence="11" type="synonym">rrmJ</name>
    <name evidence="14" type="ORF">SACS_1283</name>
</gene>
<organism evidence="14 15">
    <name type="scientific">Parasaccharibacter apium</name>
    <dbReference type="NCBI Taxonomy" id="1510841"/>
    <lineage>
        <taxon>Bacteria</taxon>
        <taxon>Pseudomonadati</taxon>
        <taxon>Pseudomonadota</taxon>
        <taxon>Alphaproteobacteria</taxon>
        <taxon>Acetobacterales</taxon>
        <taxon>Acetobacteraceae</taxon>
        <taxon>Parasaccharibacter</taxon>
    </lineage>
</organism>
<dbReference type="SUPFAM" id="SSF53335">
    <property type="entry name" value="S-adenosyl-L-methionine-dependent methyltransferases"/>
    <property type="match status" value="1"/>
</dbReference>
<feature type="domain" description="Ribosomal RNA methyltransferase FtsJ" evidence="13">
    <location>
        <begin position="115"/>
        <end position="288"/>
    </location>
</feature>
<evidence type="ECO:0000256" key="1">
    <source>
        <dbReference type="ARBA" id="ARBA00022552"/>
    </source>
</evidence>
<feature type="binding site" evidence="11">
    <location>
        <position position="147"/>
    </location>
    <ligand>
        <name>S-adenosyl-L-methionine</name>
        <dbReference type="ChEBI" id="CHEBI:59789"/>
    </ligand>
</feature>
<evidence type="ECO:0000256" key="7">
    <source>
        <dbReference type="ARBA" id="ARBA00041129"/>
    </source>
</evidence>
<dbReference type="EMBL" id="CBLY010000006">
    <property type="protein sequence ID" value="CDG34021.1"/>
    <property type="molecule type" value="Genomic_DNA"/>
</dbReference>
<evidence type="ECO:0000259" key="13">
    <source>
        <dbReference type="Pfam" id="PF01728"/>
    </source>
</evidence>
<name>A0A7U7J1D8_9PROT</name>
<evidence type="ECO:0000313" key="14">
    <source>
        <dbReference type="EMBL" id="CDG34021.1"/>
    </source>
</evidence>
<dbReference type="InterPro" id="IPR002877">
    <property type="entry name" value="RNA_MeTrfase_FtsJ_dom"/>
</dbReference>
<keyword evidence="11" id="KW-0963">Cytoplasm</keyword>
<dbReference type="GO" id="GO:0005737">
    <property type="term" value="C:cytoplasm"/>
    <property type="evidence" value="ECO:0007669"/>
    <property type="project" value="UniProtKB-SubCell"/>
</dbReference>
<reference evidence="14 15" key="1">
    <citation type="journal article" date="2014" name="Genome Biol. Evol.">
        <title>Acetic acid bacteria genomes reveal functional traits for adaptation to life in insect guts.</title>
        <authorList>
            <person name="Chouaia B."/>
            <person name="Gaiarsa S."/>
            <person name="Crotti E."/>
            <person name="Comandatore F."/>
            <person name="Degli Esposti M."/>
            <person name="Ricci I."/>
            <person name="Alma A."/>
            <person name="Favia G."/>
            <person name="Bandi C."/>
            <person name="Daffonchio D."/>
        </authorList>
    </citation>
    <scope>NUCLEOTIDE SEQUENCE [LARGE SCALE GENOMIC DNA]</scope>
    <source>
        <strain evidence="15">AM169</strain>
    </source>
</reference>
<keyword evidence="14" id="KW-0132">Cell division</keyword>
<evidence type="ECO:0000256" key="8">
    <source>
        <dbReference type="ARBA" id="ARBA00041995"/>
    </source>
</evidence>
<keyword evidence="14" id="KW-0131">Cell cycle</keyword>
<evidence type="ECO:0000256" key="4">
    <source>
        <dbReference type="ARBA" id="ARBA00022691"/>
    </source>
</evidence>
<feature type="active site" description="Proton acceptor" evidence="11">
    <location>
        <position position="245"/>
    </location>
</feature>
<accession>A0A7U7J1D8</accession>
<evidence type="ECO:0000256" key="10">
    <source>
        <dbReference type="ARBA" id="ARBA00048970"/>
    </source>
</evidence>
<evidence type="ECO:0000256" key="5">
    <source>
        <dbReference type="ARBA" id="ARBA00037569"/>
    </source>
</evidence>
<evidence type="ECO:0000256" key="12">
    <source>
        <dbReference type="SAM" id="MobiDB-lite"/>
    </source>
</evidence>
<dbReference type="InterPro" id="IPR029063">
    <property type="entry name" value="SAM-dependent_MTases_sf"/>
</dbReference>
<dbReference type="Gene3D" id="3.40.50.150">
    <property type="entry name" value="Vaccinia Virus protein VP39"/>
    <property type="match status" value="1"/>
</dbReference>
<feature type="binding site" evidence="11">
    <location>
        <position position="149"/>
    </location>
    <ligand>
        <name>S-adenosyl-L-methionine</name>
        <dbReference type="ChEBI" id="CHEBI:59789"/>
    </ligand>
</feature>
<feature type="region of interest" description="Disordered" evidence="12">
    <location>
        <begin position="1"/>
        <end position="76"/>
    </location>
</feature>
<feature type="binding site" evidence="11">
    <location>
        <position position="205"/>
    </location>
    <ligand>
        <name>S-adenosyl-L-methionine</name>
        <dbReference type="ChEBI" id="CHEBI:59789"/>
    </ligand>
</feature>
<keyword evidence="4 11" id="KW-0949">S-adenosyl-L-methionine</keyword>
<evidence type="ECO:0000256" key="9">
    <source>
        <dbReference type="ARBA" id="ARBA00042745"/>
    </source>
</evidence>
<dbReference type="PANTHER" id="PTHR10920">
    <property type="entry name" value="RIBOSOMAL RNA METHYLTRANSFERASE"/>
    <property type="match status" value="1"/>
</dbReference>
<dbReference type="EC" id="2.1.1.166" evidence="6 11"/>
<comment type="similarity">
    <text evidence="11">Belongs to the class I-like SAM-binding methyltransferase superfamily. RNA methyltransferase RlmE family.</text>
</comment>